<organism evidence="4 5">
    <name type="scientific">Stereocaulon virgatum</name>
    <dbReference type="NCBI Taxonomy" id="373712"/>
    <lineage>
        <taxon>Eukaryota</taxon>
        <taxon>Fungi</taxon>
        <taxon>Dikarya</taxon>
        <taxon>Ascomycota</taxon>
        <taxon>Pezizomycotina</taxon>
        <taxon>Lecanoromycetes</taxon>
        <taxon>OSLEUM clade</taxon>
        <taxon>Lecanoromycetidae</taxon>
        <taxon>Lecanorales</taxon>
        <taxon>Lecanorineae</taxon>
        <taxon>Stereocaulaceae</taxon>
        <taxon>Stereocaulon</taxon>
    </lineage>
</organism>
<keyword evidence="3" id="KW-0732">Signal</keyword>
<dbReference type="Proteomes" id="UP001590950">
    <property type="component" value="Unassembled WGS sequence"/>
</dbReference>
<feature type="chain" id="PRO_5046972462" evidence="3">
    <location>
        <begin position="24"/>
        <end position="300"/>
    </location>
</feature>
<feature type="signal peptide" evidence="3">
    <location>
        <begin position="1"/>
        <end position="23"/>
    </location>
</feature>
<feature type="compositionally biased region" description="Low complexity" evidence="1">
    <location>
        <begin position="186"/>
        <end position="196"/>
    </location>
</feature>
<accession>A0ABR4A8H1</accession>
<keyword evidence="5" id="KW-1185">Reference proteome</keyword>
<proteinExistence type="predicted"/>
<evidence type="ECO:0000256" key="1">
    <source>
        <dbReference type="SAM" id="MobiDB-lite"/>
    </source>
</evidence>
<reference evidence="4 5" key="1">
    <citation type="submission" date="2024-09" db="EMBL/GenBank/DDBJ databases">
        <title>Rethinking Asexuality: The Enigmatic Case of Functional Sexual Genes in Lepraria (Stereocaulaceae).</title>
        <authorList>
            <person name="Doellman M."/>
            <person name="Sun Y."/>
            <person name="Barcenas-Pena A."/>
            <person name="Lumbsch H.T."/>
            <person name="Grewe F."/>
        </authorList>
    </citation>
    <scope>NUCLEOTIDE SEQUENCE [LARGE SCALE GENOMIC DNA]</scope>
    <source>
        <strain evidence="4 5">Mercado 3170</strain>
    </source>
</reference>
<gene>
    <name evidence="4" type="ORF">N7G274_005569</name>
</gene>
<evidence type="ECO:0000313" key="4">
    <source>
        <dbReference type="EMBL" id="KAL2041785.1"/>
    </source>
</evidence>
<name>A0ABR4A8H1_9LECA</name>
<feature type="transmembrane region" description="Helical" evidence="2">
    <location>
        <begin position="215"/>
        <end position="236"/>
    </location>
</feature>
<evidence type="ECO:0000313" key="5">
    <source>
        <dbReference type="Proteomes" id="UP001590950"/>
    </source>
</evidence>
<keyword evidence="2" id="KW-0812">Transmembrane</keyword>
<protein>
    <submittedName>
        <fullName evidence="4">Uncharacterized protein</fullName>
    </submittedName>
</protein>
<evidence type="ECO:0000256" key="3">
    <source>
        <dbReference type="SAM" id="SignalP"/>
    </source>
</evidence>
<evidence type="ECO:0000256" key="2">
    <source>
        <dbReference type="SAM" id="Phobius"/>
    </source>
</evidence>
<comment type="caution">
    <text evidence="4">The sequence shown here is derived from an EMBL/GenBank/DDBJ whole genome shotgun (WGS) entry which is preliminary data.</text>
</comment>
<sequence>MPCQYFVVLLITLHAILFNRCLGQIRDCYDWAGQITPALPCDPATQVSACCNEGSVCVTNLYCISPLGANVVGGCTDRSWNDPACPFRLDAAHLVPNFDHFSYARNTTQCNDGTICPFPNNQTCCDNKQGITEITYHNLRALPSSPRNLAAALSTYYEGGAYSTVGPPTSASSTTLSLSVTSAVSSTSTSPESITSSPPPPASSSSSGLGVGSKAAIGVGGAVAIGTLGATLVYLLRRHRQGSSFRKRHEMPAGATVVDYKTVAQALPPMQIRRSELDSAYMSGTPENRQELPVEGNPLR</sequence>
<dbReference type="EMBL" id="JBEFKJ010000016">
    <property type="protein sequence ID" value="KAL2041785.1"/>
    <property type="molecule type" value="Genomic_DNA"/>
</dbReference>
<dbReference type="CDD" id="cd12087">
    <property type="entry name" value="TM_EGFR-like"/>
    <property type="match status" value="1"/>
</dbReference>
<keyword evidence="2" id="KW-1133">Transmembrane helix</keyword>
<feature type="region of interest" description="Disordered" evidence="1">
    <location>
        <begin position="186"/>
        <end position="210"/>
    </location>
</feature>
<keyword evidence="2" id="KW-0472">Membrane</keyword>